<dbReference type="FunFam" id="3.40.50.300:FF:000025">
    <property type="entry name" value="ATP-dependent Clp protease subunit"/>
    <property type="match status" value="1"/>
</dbReference>
<dbReference type="PANTHER" id="PTHR11638">
    <property type="entry name" value="ATP-DEPENDENT CLP PROTEASE"/>
    <property type="match status" value="1"/>
</dbReference>
<evidence type="ECO:0000259" key="6">
    <source>
        <dbReference type="SMART" id="SM01086"/>
    </source>
</evidence>
<feature type="domain" description="AAA+ ATPase" evidence="5">
    <location>
        <begin position="51"/>
        <end position="196"/>
    </location>
</feature>
<dbReference type="PROSITE" id="PS00871">
    <property type="entry name" value="CLPAB_2"/>
    <property type="match status" value="1"/>
</dbReference>
<dbReference type="Gramene" id="Manes.11G077400.1.v8.1">
    <property type="protein sequence ID" value="Manes.11G077400.1.v8.1.CDS"/>
    <property type="gene ID" value="Manes.11G077400.v8.1"/>
</dbReference>
<dbReference type="InterPro" id="IPR003593">
    <property type="entry name" value="AAA+_ATPase"/>
</dbReference>
<dbReference type="OrthoDB" id="47330at2759"/>
<dbReference type="SMART" id="SM00382">
    <property type="entry name" value="AAA"/>
    <property type="match status" value="2"/>
</dbReference>
<dbReference type="InterPro" id="IPR001270">
    <property type="entry name" value="ClpA/B"/>
</dbReference>
<dbReference type="FunFam" id="3.40.50.300:FF:000010">
    <property type="entry name" value="Chaperone clpB 1, putative"/>
    <property type="match status" value="1"/>
</dbReference>
<dbReference type="InterPro" id="IPR019489">
    <property type="entry name" value="Clp_ATPase_C"/>
</dbReference>
<comment type="similarity">
    <text evidence="4">Belongs to the ClpA/ClpB family.</text>
</comment>
<keyword evidence="2 4" id="KW-0067">ATP-binding</keyword>
<dbReference type="InterPro" id="IPR041546">
    <property type="entry name" value="ClpA/ClpB_AAA_lid"/>
</dbReference>
<keyword evidence="8" id="KW-1185">Reference proteome</keyword>
<evidence type="ECO:0000313" key="8">
    <source>
        <dbReference type="Proteomes" id="UP000091857"/>
    </source>
</evidence>
<dbReference type="GO" id="GO:0005737">
    <property type="term" value="C:cytoplasm"/>
    <property type="evidence" value="ECO:0000318"/>
    <property type="project" value="GO_Central"/>
</dbReference>
<dbReference type="AlphaFoldDB" id="A0A2C9V0J6"/>
<comment type="caution">
    <text evidence="7">The sequence shown here is derived from an EMBL/GenBank/DDBJ whole genome shotgun (WGS) entry which is preliminary data.</text>
</comment>
<dbReference type="PANTHER" id="PTHR11638:SF189">
    <property type="entry name" value="CLP R DOMAIN-CONTAINING PROTEIN"/>
    <property type="match status" value="1"/>
</dbReference>
<protein>
    <submittedName>
        <fullName evidence="7">Uncharacterized protein</fullName>
    </submittedName>
</protein>
<dbReference type="EMBL" id="CM004397">
    <property type="protein sequence ID" value="OAY37127.1"/>
    <property type="molecule type" value="Genomic_DNA"/>
</dbReference>
<keyword evidence="3 4" id="KW-0143">Chaperone</keyword>
<dbReference type="InterPro" id="IPR028299">
    <property type="entry name" value="ClpA/B_CS2"/>
</dbReference>
<dbReference type="Gene3D" id="1.10.8.60">
    <property type="match status" value="2"/>
</dbReference>
<accession>A0A2C9V0J6</accession>
<dbReference type="Pfam" id="PF10431">
    <property type="entry name" value="ClpB_D2-small"/>
    <property type="match status" value="1"/>
</dbReference>
<reference evidence="8" key="1">
    <citation type="journal article" date="2016" name="Nat. Biotechnol.">
        <title>Sequencing wild and cultivated cassava and related species reveals extensive interspecific hybridization and genetic diversity.</title>
        <authorList>
            <person name="Bredeson J.V."/>
            <person name="Lyons J.B."/>
            <person name="Prochnik S.E."/>
            <person name="Wu G.A."/>
            <person name="Ha C.M."/>
            <person name="Edsinger-Gonzales E."/>
            <person name="Grimwood J."/>
            <person name="Schmutz J."/>
            <person name="Rabbi I.Y."/>
            <person name="Egesi C."/>
            <person name="Nauluvula P."/>
            <person name="Lebot V."/>
            <person name="Ndunguru J."/>
            <person name="Mkamilo G."/>
            <person name="Bart R.S."/>
            <person name="Setter T.L."/>
            <person name="Gleadow R.M."/>
            <person name="Kulakow P."/>
            <person name="Ferguson M.E."/>
            <person name="Rounsley S."/>
            <person name="Rokhsar D.S."/>
        </authorList>
    </citation>
    <scope>NUCLEOTIDE SEQUENCE [LARGE SCALE GENOMIC DNA]</scope>
    <source>
        <strain evidence="8">cv. AM560-2</strain>
    </source>
</reference>
<dbReference type="PRINTS" id="PR00300">
    <property type="entry name" value="CLPPROTEASEA"/>
</dbReference>
<name>A0A2C9V0J6_MANES</name>
<dbReference type="STRING" id="3983.A0A2C9V0J6"/>
<dbReference type="InterPro" id="IPR018368">
    <property type="entry name" value="ClpA/B_CS1"/>
</dbReference>
<dbReference type="Pfam" id="PF17871">
    <property type="entry name" value="AAA_lid_9"/>
    <property type="match status" value="1"/>
</dbReference>
<evidence type="ECO:0000313" key="7">
    <source>
        <dbReference type="EMBL" id="OAY37127.1"/>
    </source>
</evidence>
<evidence type="ECO:0000256" key="4">
    <source>
        <dbReference type="RuleBase" id="RU004432"/>
    </source>
</evidence>
<dbReference type="GO" id="GO:0034605">
    <property type="term" value="P:cellular response to heat"/>
    <property type="evidence" value="ECO:0000318"/>
    <property type="project" value="GO_Central"/>
</dbReference>
<evidence type="ECO:0000256" key="3">
    <source>
        <dbReference type="ARBA" id="ARBA00023186"/>
    </source>
</evidence>
<dbReference type="GO" id="GO:0016887">
    <property type="term" value="F:ATP hydrolysis activity"/>
    <property type="evidence" value="ECO:0000318"/>
    <property type="project" value="GO_Central"/>
</dbReference>
<dbReference type="InterPro" id="IPR027417">
    <property type="entry name" value="P-loop_NTPase"/>
</dbReference>
<keyword evidence="1 4" id="KW-0547">Nucleotide-binding</keyword>
<proteinExistence type="inferred from homology"/>
<dbReference type="CDD" id="cd00009">
    <property type="entry name" value="AAA"/>
    <property type="match status" value="1"/>
</dbReference>
<dbReference type="Pfam" id="PF00004">
    <property type="entry name" value="AAA"/>
    <property type="match status" value="1"/>
</dbReference>
<dbReference type="CDD" id="cd19499">
    <property type="entry name" value="RecA-like_ClpB_Hsp104-like"/>
    <property type="match status" value="1"/>
</dbReference>
<evidence type="ECO:0000256" key="1">
    <source>
        <dbReference type="ARBA" id="ARBA00022741"/>
    </source>
</evidence>
<evidence type="ECO:0000259" key="5">
    <source>
        <dbReference type="SMART" id="SM00382"/>
    </source>
</evidence>
<feature type="domain" description="AAA+ ATPase" evidence="5">
    <location>
        <begin position="335"/>
        <end position="482"/>
    </location>
</feature>
<evidence type="ECO:0000256" key="2">
    <source>
        <dbReference type="ARBA" id="ARBA00022840"/>
    </source>
</evidence>
<gene>
    <name evidence="7" type="ORF">MANES_11G077400v8</name>
</gene>
<sequence length="599" mass="66941">MEKLEKKTLKTLVLSKFGSDLTKMAEEGKLDPLIGREKQVERIIQILCKRRKNNPCLLGDPGVGKTVVVEGFASKIVNTNVPLKLQGKKVFALDMGRLISGASNRGEFEERLTQVVDEVKEADGDIILFIDELHTIIGAGAGGQALDAANILKPALARGELKCIGATTIQEYRKYIEKDGALKRRFQAVDVPEPSVEEAIEILRGLCPKYEAHHNVKYEDEALVTAVSLSKQYMSDAFLPDMAIDLIDEAGARFQLLQLPHSPPTTWVVTKRNIEQVVSMWTGIPVEKVTVQEAHRLLNLEKKLKKHIIGQREAVEAVSRAIRRARVGIRDPNKPVASFLFTGPTGVGKTELAKALAFEYFGSKEAMIRFDMSEYMEKHAVSRLFGSPPGYIGYDNGGQLTESIRRRAHSLILFDEIEKAHRDVFNALLQVLDDGIMTDGKGQKVDFLNTIIILTSNIGGGSVTRHVNRLGFEQVKQLVAEELKQNFRPEFLNRVDEVVVFKQLMKSQLKEIVGIMMKDLHERLMKAMNVKLQVTERLMDMVIAEAENPSYGARPLKRAIVRILEDNLAERILHGAIKEGDLVFVDIDPMGEVFILSNS</sequence>
<dbReference type="GO" id="GO:0005524">
    <property type="term" value="F:ATP binding"/>
    <property type="evidence" value="ECO:0007669"/>
    <property type="project" value="UniProtKB-KW"/>
</dbReference>
<dbReference type="SUPFAM" id="SSF52540">
    <property type="entry name" value="P-loop containing nucleoside triphosphate hydrolases"/>
    <property type="match status" value="2"/>
</dbReference>
<feature type="domain" description="Clp ATPase C-terminal" evidence="6">
    <location>
        <begin position="504"/>
        <end position="596"/>
    </location>
</feature>
<dbReference type="PROSITE" id="PS00870">
    <property type="entry name" value="CLPAB_1"/>
    <property type="match status" value="1"/>
</dbReference>
<dbReference type="Pfam" id="PF07724">
    <property type="entry name" value="AAA_2"/>
    <property type="match status" value="1"/>
</dbReference>
<dbReference type="InterPro" id="IPR003959">
    <property type="entry name" value="ATPase_AAA_core"/>
</dbReference>
<dbReference type="Proteomes" id="UP000091857">
    <property type="component" value="Chromosome 11"/>
</dbReference>
<dbReference type="InterPro" id="IPR050130">
    <property type="entry name" value="ClpA_ClpB"/>
</dbReference>
<dbReference type="SMART" id="SM01086">
    <property type="entry name" value="ClpB_D2-small"/>
    <property type="match status" value="1"/>
</dbReference>
<dbReference type="OMA" id="SHQYISE"/>
<dbReference type="Gene3D" id="3.40.50.300">
    <property type="entry name" value="P-loop containing nucleotide triphosphate hydrolases"/>
    <property type="match status" value="2"/>
</dbReference>
<organism evidence="7 8">
    <name type="scientific">Manihot esculenta</name>
    <name type="common">Cassava</name>
    <name type="synonym">Jatropha manihot</name>
    <dbReference type="NCBI Taxonomy" id="3983"/>
    <lineage>
        <taxon>Eukaryota</taxon>
        <taxon>Viridiplantae</taxon>
        <taxon>Streptophyta</taxon>
        <taxon>Embryophyta</taxon>
        <taxon>Tracheophyta</taxon>
        <taxon>Spermatophyta</taxon>
        <taxon>Magnoliopsida</taxon>
        <taxon>eudicotyledons</taxon>
        <taxon>Gunneridae</taxon>
        <taxon>Pentapetalae</taxon>
        <taxon>rosids</taxon>
        <taxon>fabids</taxon>
        <taxon>Malpighiales</taxon>
        <taxon>Euphorbiaceae</taxon>
        <taxon>Crotonoideae</taxon>
        <taxon>Manihoteae</taxon>
        <taxon>Manihot</taxon>
    </lineage>
</organism>